<dbReference type="RefSeq" id="WP_152890626.1">
    <property type="nucleotide sequence ID" value="NZ_WHJC01000184.1"/>
</dbReference>
<dbReference type="InterPro" id="IPR011432">
    <property type="entry name" value="Shr-like_HID"/>
</dbReference>
<name>A0A6I1MLA1_9CLOT</name>
<protein>
    <submittedName>
        <fullName evidence="3">DUF1533 domain-containing protein</fullName>
    </submittedName>
</protein>
<feature type="domain" description="Heme-binding protein Shr-like Hb-interacting" evidence="2">
    <location>
        <begin position="545"/>
        <end position="627"/>
    </location>
</feature>
<feature type="chain" id="PRO_5026128893" evidence="1">
    <location>
        <begin position="27"/>
        <end position="871"/>
    </location>
</feature>
<sequence length="871" mass="98535">MNKKKLSILTAVVAISLCTCSKITMAAPSKILTFTNMPVWDYHKTNYDKDGNIRITTGKTTFNLNEKEEKVSHIPVFNIEEVEVNSPIVIKCEFKKEEQKNWFNNINKITKEDSTKNPNLEQSLEFEKNEDELIIKANQRALDNNGLYNIKVYSSNYDSIIIPVNIVQSKPIKVLVSYPMNPRTGEDVRFKLENFNYAVINPITKVFLTHNNKRKELVKFDSYHPLSDSITVYAKDDETGEGNLLEPGQYTLEIYADGFKKVEKKFEVLKNEVKSNEKNSINKKLEPTSLILKSKKGIKSSFSSIDTLSSASVATSEGADDSGSEGNSGGSVIMHSNLIYNHDLLANALILKELGIGTTESEAIADRFELNTISYDAVVSEDGTHINDFEDYLNAVKDAALNGDYLTYDNYISSENAKEYKNRPYNVKEVLEDNLLGQAKSFRDTLGLKTPNLEVKTSVKDKDMVIQCNDINYLSNIKSIKLNGDGRDISKDLYSIKGNELIINSKLITGDKIQLRILSKGYKDKVIEAPLEKVLDKVDLKLNKEYKTGQNIVVTGLTSDFVKNIKSIKINNKSVLTRDQEGNSSDTYYTISGDNLILQSGLFKDAREYKLEIEGKYYGKKELIFTITKSEEKPKVDESNKEEIKKKLPKMNIKVDSKPMFMKKYDIKFENAGEWINNVTGISVNNTEYKLGLAWGQTSGHYAIYKNDELIGIGSDNFKSDNDNVVTVKAKGYDDLTFIIKNDGTVSCDKKEQSIKNDVSVVEGKNEVPKMKITLNKDSFFMKKYDIKFNGNSEKWMEKITKISVDGVEYEKGIQWGNEKNHYSIHPVDYNISIGYEGLKTDEENVVKISSEGYKDFILNISKDGKLVENK</sequence>
<gene>
    <name evidence="3" type="ORF">GBZ86_11000</name>
</gene>
<feature type="signal peptide" evidence="1">
    <location>
        <begin position="1"/>
        <end position="26"/>
    </location>
</feature>
<accession>A0A6I1MLA1</accession>
<keyword evidence="1" id="KW-0732">Signal</keyword>
<dbReference type="Proteomes" id="UP000430345">
    <property type="component" value="Unassembled WGS sequence"/>
</dbReference>
<comment type="caution">
    <text evidence="3">The sequence shown here is derived from an EMBL/GenBank/DDBJ whole genome shotgun (WGS) entry which is preliminary data.</text>
</comment>
<keyword evidence="4" id="KW-1185">Reference proteome</keyword>
<organism evidence="3 4">
    <name type="scientific">Clostridium tarantellae</name>
    <dbReference type="NCBI Taxonomy" id="39493"/>
    <lineage>
        <taxon>Bacteria</taxon>
        <taxon>Bacillati</taxon>
        <taxon>Bacillota</taxon>
        <taxon>Clostridia</taxon>
        <taxon>Eubacteriales</taxon>
        <taxon>Clostridiaceae</taxon>
        <taxon>Clostridium</taxon>
    </lineage>
</organism>
<dbReference type="Pfam" id="PF07550">
    <property type="entry name" value="Shr-like_HID"/>
    <property type="match status" value="4"/>
</dbReference>
<proteinExistence type="predicted"/>
<evidence type="ECO:0000313" key="4">
    <source>
        <dbReference type="Proteomes" id="UP000430345"/>
    </source>
</evidence>
<dbReference type="OrthoDB" id="2009219at2"/>
<dbReference type="EMBL" id="WHJC01000184">
    <property type="protein sequence ID" value="MPQ44286.1"/>
    <property type="molecule type" value="Genomic_DNA"/>
</dbReference>
<feature type="domain" description="Heme-binding protein Shr-like Hb-interacting" evidence="2">
    <location>
        <begin position="662"/>
        <end position="740"/>
    </location>
</feature>
<feature type="domain" description="Heme-binding protein Shr-like Hb-interacting" evidence="2">
    <location>
        <begin position="779"/>
        <end position="856"/>
    </location>
</feature>
<feature type="domain" description="Heme-binding protein Shr-like Hb-interacting" evidence="2">
    <location>
        <begin position="459"/>
        <end position="528"/>
    </location>
</feature>
<evidence type="ECO:0000313" key="3">
    <source>
        <dbReference type="EMBL" id="MPQ44286.1"/>
    </source>
</evidence>
<evidence type="ECO:0000256" key="1">
    <source>
        <dbReference type="SAM" id="SignalP"/>
    </source>
</evidence>
<dbReference type="AlphaFoldDB" id="A0A6I1MLA1"/>
<reference evidence="3 4" key="1">
    <citation type="submission" date="2019-10" db="EMBL/GenBank/DDBJ databases">
        <title>The Genome Sequence of Clostridium tarantellae Isolated from Fish Brain.</title>
        <authorList>
            <person name="Bano L."/>
            <person name="Kiel M."/>
            <person name="Sales G."/>
            <person name="Doxey A.C."/>
            <person name="Mansfield M.J."/>
            <person name="Schiavone M."/>
            <person name="Rossetto O."/>
            <person name="Pirazzini M."/>
            <person name="Dobrindt U."/>
            <person name="Montecucco C."/>
        </authorList>
    </citation>
    <scope>NUCLEOTIDE SEQUENCE [LARGE SCALE GENOMIC DNA]</scope>
    <source>
        <strain evidence="3 4">DSM 3997</strain>
    </source>
</reference>
<evidence type="ECO:0000259" key="2">
    <source>
        <dbReference type="Pfam" id="PF07550"/>
    </source>
</evidence>